<proteinExistence type="predicted"/>
<protein>
    <submittedName>
        <fullName evidence="2">Uncharacterized protein</fullName>
    </submittedName>
</protein>
<comment type="caution">
    <text evidence="2">The sequence shown here is derived from an EMBL/GenBank/DDBJ whole genome shotgun (WGS) entry which is preliminary data.</text>
</comment>
<name>A0ABR3WWI0_9EURO</name>
<dbReference type="Proteomes" id="UP001583193">
    <property type="component" value="Unassembled WGS sequence"/>
</dbReference>
<evidence type="ECO:0000313" key="3">
    <source>
        <dbReference type="Proteomes" id="UP001583193"/>
    </source>
</evidence>
<evidence type="ECO:0000256" key="1">
    <source>
        <dbReference type="SAM" id="MobiDB-lite"/>
    </source>
</evidence>
<dbReference type="EMBL" id="JAVDPF010000041">
    <property type="protein sequence ID" value="KAL1867953.1"/>
    <property type="molecule type" value="Genomic_DNA"/>
</dbReference>
<keyword evidence="3" id="KW-1185">Reference proteome</keyword>
<evidence type="ECO:0000313" key="2">
    <source>
        <dbReference type="EMBL" id="KAL1867953.1"/>
    </source>
</evidence>
<gene>
    <name evidence="2" type="ORF">Plec18167_008419</name>
</gene>
<reference evidence="2 3" key="1">
    <citation type="journal article" date="2024" name="IMA Fungus">
        <title>IMA Genome - F19 : A genome assembly and annotation guide to empower mycologists, including annotated draft genome sequences of Ceratocystis pirilliformis, Diaporthe australafricana, Fusarium ophioides, Paecilomyces lecythidis, and Sporothrix stenoceras.</title>
        <authorList>
            <person name="Aylward J."/>
            <person name="Wilson A.M."/>
            <person name="Visagie C.M."/>
            <person name="Spraker J."/>
            <person name="Barnes I."/>
            <person name="Buitendag C."/>
            <person name="Ceriani C."/>
            <person name="Del Mar Angel L."/>
            <person name="du Plessis D."/>
            <person name="Fuchs T."/>
            <person name="Gasser K."/>
            <person name="Kramer D."/>
            <person name="Li W."/>
            <person name="Munsamy K."/>
            <person name="Piso A."/>
            <person name="Price J.L."/>
            <person name="Sonnekus B."/>
            <person name="Thomas C."/>
            <person name="van der Nest A."/>
            <person name="van Dijk A."/>
            <person name="van Heerden A."/>
            <person name="van Vuuren N."/>
            <person name="Yilmaz N."/>
            <person name="Duong T.A."/>
            <person name="van der Merwe N.A."/>
            <person name="Wingfield M.J."/>
            <person name="Wingfield B.D."/>
        </authorList>
    </citation>
    <scope>NUCLEOTIDE SEQUENCE [LARGE SCALE GENOMIC DNA]</scope>
    <source>
        <strain evidence="2 3">CMW 18167</strain>
    </source>
</reference>
<sequence length="211" mass="23235">MTHPEGSRQLKMADGDGYLSSEAHGESESRYSSPANRRIDTPPGPFLRSIRTVISEMAQRQTRDRIDAKGTIQIKSIVYPHLNNNHQGKQSLIPPPLHVSALLLYIIFICPQRLRLEACLLDRIQARGAAVEGDPSQEYFISSDPISLGVSPSAVAPNLRSRSTARRASDNADVQQTIYGPRLLVNQIVPRTSAALASDHENPNPIGVRRI</sequence>
<feature type="compositionally biased region" description="Basic and acidic residues" evidence="1">
    <location>
        <begin position="1"/>
        <end position="14"/>
    </location>
</feature>
<feature type="region of interest" description="Disordered" evidence="1">
    <location>
        <begin position="1"/>
        <end position="43"/>
    </location>
</feature>
<accession>A0ABR3WWI0</accession>
<organism evidence="2 3">
    <name type="scientific">Paecilomyces lecythidis</name>
    <dbReference type="NCBI Taxonomy" id="3004212"/>
    <lineage>
        <taxon>Eukaryota</taxon>
        <taxon>Fungi</taxon>
        <taxon>Dikarya</taxon>
        <taxon>Ascomycota</taxon>
        <taxon>Pezizomycotina</taxon>
        <taxon>Eurotiomycetes</taxon>
        <taxon>Eurotiomycetidae</taxon>
        <taxon>Eurotiales</taxon>
        <taxon>Thermoascaceae</taxon>
        <taxon>Paecilomyces</taxon>
    </lineage>
</organism>